<gene>
    <name evidence="13" type="ORF">AWC38_SpisGene7542</name>
</gene>
<dbReference type="InterPro" id="IPR000276">
    <property type="entry name" value="GPCR_Rhodpsn"/>
</dbReference>
<evidence type="ECO:0000256" key="3">
    <source>
        <dbReference type="ARBA" id="ARBA00022692"/>
    </source>
</evidence>
<feature type="region of interest" description="Disordered" evidence="10">
    <location>
        <begin position="193"/>
        <end position="265"/>
    </location>
</feature>
<feature type="compositionally biased region" description="Polar residues" evidence="10">
    <location>
        <begin position="246"/>
        <end position="259"/>
    </location>
</feature>
<evidence type="ECO:0000256" key="8">
    <source>
        <dbReference type="ARBA" id="ARBA00023180"/>
    </source>
</evidence>
<evidence type="ECO:0000256" key="1">
    <source>
        <dbReference type="ARBA" id="ARBA00004651"/>
    </source>
</evidence>
<comment type="subcellular location">
    <subcellularLocation>
        <location evidence="1">Cell membrane</location>
        <topology evidence="1">Multi-pass membrane protein</topology>
    </subcellularLocation>
</comment>
<dbReference type="PRINTS" id="PR00237">
    <property type="entry name" value="GPCRRHODOPSN"/>
</dbReference>
<evidence type="ECO:0000256" key="9">
    <source>
        <dbReference type="ARBA" id="ARBA00023224"/>
    </source>
</evidence>
<dbReference type="GO" id="GO:0004930">
    <property type="term" value="F:G protein-coupled receptor activity"/>
    <property type="evidence" value="ECO:0007669"/>
    <property type="project" value="UniProtKB-KW"/>
</dbReference>
<evidence type="ECO:0000259" key="12">
    <source>
        <dbReference type="PROSITE" id="PS50262"/>
    </source>
</evidence>
<dbReference type="GO" id="GO:0005886">
    <property type="term" value="C:plasma membrane"/>
    <property type="evidence" value="ECO:0007669"/>
    <property type="project" value="UniProtKB-SubCell"/>
</dbReference>
<feature type="compositionally biased region" description="Basic and acidic residues" evidence="10">
    <location>
        <begin position="193"/>
        <end position="213"/>
    </location>
</feature>
<proteinExistence type="predicted"/>
<keyword evidence="8" id="KW-0325">Glycoprotein</keyword>
<keyword evidence="7 13" id="KW-0675">Receptor</keyword>
<dbReference type="PANTHER" id="PTHR24246">
    <property type="entry name" value="OLFACTORY RECEPTOR AND ADENOSINE RECEPTOR"/>
    <property type="match status" value="1"/>
</dbReference>
<name>A0A2B4SFC5_STYPI</name>
<keyword evidence="2" id="KW-1003">Cell membrane</keyword>
<dbReference type="Proteomes" id="UP000225706">
    <property type="component" value="Unassembled WGS sequence"/>
</dbReference>
<protein>
    <submittedName>
        <fullName evidence="13">Putative G-protein coupled receptor No9</fullName>
    </submittedName>
</protein>
<comment type="caution">
    <text evidence="13">The sequence shown here is derived from an EMBL/GenBank/DDBJ whole genome shotgun (WGS) entry which is preliminary data.</text>
</comment>
<sequence length="544" mass="61940">MLSNNTCTGSLETGLSTLSEAPTDPLVNLHPKRSISELYSSLAMYAFLMVMRLSFTVALIAILFIIAWLPLFTLTMIATFDPEALPSPIVFARLLQFVKWMHYCSSAVNPFLYSYRNPDTRRTIAVLLRRLVLQGPGVDEVFRRRSSSTSTTRLRKVSICSDKSRKISTESQQIEPIMENPIHFSSKLIKIQEDETKSDDESKKNIFSEESLPRETNQSTLETKGEGKKEIPRKSNYGFPSMMEKSASSALKTGTTPSVPSGLEKNVSGCLQRIDRCRHTQLRLEEMDPLERSLVNDLREIDNNNEIPLERLPRLFAISWDRAYYKGGGEKRRRIRDLKNNCSGHRAEETERYSQEKNLIDFYATLNTVYGPRPKTSHPVKSKGGEILNAPDMIKDRWVEHFSDLLNQPTDADLTIVDGIDQLPVIQSMSRPIEEQELHQALRDTRLGKSPGPYGILPEILECFLFIFLATILNPRAAHLDGSHCLFPMIDYPRIHPVCPHLLHRREYPKTLAHLWICTVAWVVSWSATGDLVNQLKISQKLKV</sequence>
<dbReference type="PROSITE" id="PS50262">
    <property type="entry name" value="G_PROTEIN_RECEP_F1_2"/>
    <property type="match status" value="1"/>
</dbReference>
<evidence type="ECO:0000256" key="7">
    <source>
        <dbReference type="ARBA" id="ARBA00023170"/>
    </source>
</evidence>
<evidence type="ECO:0000313" key="14">
    <source>
        <dbReference type="Proteomes" id="UP000225706"/>
    </source>
</evidence>
<feature type="compositionally biased region" description="Basic and acidic residues" evidence="10">
    <location>
        <begin position="223"/>
        <end position="233"/>
    </location>
</feature>
<dbReference type="InterPro" id="IPR017452">
    <property type="entry name" value="GPCR_Rhodpsn_7TM"/>
</dbReference>
<keyword evidence="3 11" id="KW-0812">Transmembrane</keyword>
<evidence type="ECO:0000256" key="11">
    <source>
        <dbReference type="SAM" id="Phobius"/>
    </source>
</evidence>
<feature type="transmembrane region" description="Helical" evidence="11">
    <location>
        <begin position="42"/>
        <end position="69"/>
    </location>
</feature>
<accession>A0A2B4SFC5</accession>
<dbReference type="Gene3D" id="1.20.1070.10">
    <property type="entry name" value="Rhodopsin 7-helix transmembrane proteins"/>
    <property type="match status" value="1"/>
</dbReference>
<keyword evidence="9" id="KW-0807">Transducer</keyword>
<evidence type="ECO:0000256" key="10">
    <source>
        <dbReference type="SAM" id="MobiDB-lite"/>
    </source>
</evidence>
<reference evidence="14" key="1">
    <citation type="journal article" date="2017" name="bioRxiv">
        <title>Comparative analysis of the genomes of Stylophora pistillata and Acropora digitifera provides evidence for extensive differences between species of corals.</title>
        <authorList>
            <person name="Voolstra C.R."/>
            <person name="Li Y."/>
            <person name="Liew Y.J."/>
            <person name="Baumgarten S."/>
            <person name="Zoccola D."/>
            <person name="Flot J.-F."/>
            <person name="Tambutte S."/>
            <person name="Allemand D."/>
            <person name="Aranda M."/>
        </authorList>
    </citation>
    <scope>NUCLEOTIDE SEQUENCE [LARGE SCALE GENOMIC DNA]</scope>
</reference>
<keyword evidence="4 11" id="KW-1133">Transmembrane helix</keyword>
<keyword evidence="5" id="KW-0297">G-protein coupled receptor</keyword>
<dbReference type="EMBL" id="LSMT01000096">
    <property type="protein sequence ID" value="PFX27753.1"/>
    <property type="molecule type" value="Genomic_DNA"/>
</dbReference>
<keyword evidence="6 11" id="KW-0472">Membrane</keyword>
<evidence type="ECO:0000256" key="4">
    <source>
        <dbReference type="ARBA" id="ARBA00022989"/>
    </source>
</evidence>
<evidence type="ECO:0000256" key="2">
    <source>
        <dbReference type="ARBA" id="ARBA00022475"/>
    </source>
</evidence>
<evidence type="ECO:0000313" key="13">
    <source>
        <dbReference type="EMBL" id="PFX27753.1"/>
    </source>
</evidence>
<keyword evidence="14" id="KW-1185">Reference proteome</keyword>
<evidence type="ECO:0000256" key="5">
    <source>
        <dbReference type="ARBA" id="ARBA00023040"/>
    </source>
</evidence>
<organism evidence="13 14">
    <name type="scientific">Stylophora pistillata</name>
    <name type="common">Smooth cauliflower coral</name>
    <dbReference type="NCBI Taxonomy" id="50429"/>
    <lineage>
        <taxon>Eukaryota</taxon>
        <taxon>Metazoa</taxon>
        <taxon>Cnidaria</taxon>
        <taxon>Anthozoa</taxon>
        <taxon>Hexacorallia</taxon>
        <taxon>Scleractinia</taxon>
        <taxon>Astrocoeniina</taxon>
        <taxon>Pocilloporidae</taxon>
        <taxon>Stylophora</taxon>
    </lineage>
</organism>
<evidence type="ECO:0000256" key="6">
    <source>
        <dbReference type="ARBA" id="ARBA00023136"/>
    </source>
</evidence>
<dbReference type="SUPFAM" id="SSF81321">
    <property type="entry name" value="Family A G protein-coupled receptor-like"/>
    <property type="match status" value="1"/>
</dbReference>
<dbReference type="AlphaFoldDB" id="A0A2B4SFC5"/>
<feature type="domain" description="G-protein coupled receptors family 1 profile" evidence="12">
    <location>
        <begin position="52"/>
        <end position="113"/>
    </location>
</feature>
<dbReference type="PANTHER" id="PTHR24246:SF27">
    <property type="entry name" value="ADENOSINE RECEPTOR, ISOFORM A"/>
    <property type="match status" value="1"/>
</dbReference>